<evidence type="ECO:0000256" key="9">
    <source>
        <dbReference type="ARBA" id="ARBA00022898"/>
    </source>
</evidence>
<dbReference type="SFLD" id="SFLDG01070">
    <property type="entry name" value="PLP-dependent"/>
    <property type="match status" value="1"/>
</dbReference>
<protein>
    <recommendedName>
        <fullName evidence="5">L-lysine 2,3-aminomutase</fullName>
    </recommendedName>
    <alternativeName>
        <fullName evidence="13">EF-P post-translational modification enzyme B</fullName>
    </alternativeName>
</protein>
<dbReference type="CDD" id="cd01335">
    <property type="entry name" value="Radical_SAM"/>
    <property type="match status" value="1"/>
</dbReference>
<dbReference type="SFLD" id="SFLDF00314">
    <property type="entry name" value="L-lysine_2_3-aminomutase_(yjeK"/>
    <property type="match status" value="1"/>
</dbReference>
<dbReference type="InterPro" id="IPR022462">
    <property type="entry name" value="EpmB"/>
</dbReference>
<feature type="modified residue" description="N6-(pyridoxal phosphate)lysine" evidence="15">
    <location>
        <position position="336"/>
    </location>
</feature>
<evidence type="ECO:0000256" key="3">
    <source>
        <dbReference type="ARBA" id="ARBA00001966"/>
    </source>
</evidence>
<evidence type="ECO:0000256" key="12">
    <source>
        <dbReference type="ARBA" id="ARBA00023235"/>
    </source>
</evidence>
<dbReference type="PIRSF" id="PIRSF004911">
    <property type="entry name" value="DUF160"/>
    <property type="match status" value="1"/>
</dbReference>
<evidence type="ECO:0000256" key="8">
    <source>
        <dbReference type="ARBA" id="ARBA00022723"/>
    </source>
</evidence>
<comment type="cofactor">
    <cofactor evidence="2 15">
        <name>pyridoxal 5'-phosphate</name>
        <dbReference type="ChEBI" id="CHEBI:597326"/>
    </cofactor>
</comment>
<evidence type="ECO:0000256" key="5">
    <source>
        <dbReference type="ARBA" id="ARBA00022363"/>
    </source>
</evidence>
<sequence length="340" mass="38147">MKNVTPIIPVSEPDCQVKSWKNFLKEAVSDPLELLQDLNLKPEDIEYAIDPSNPFKVRVPRPFIEKMRIGDPDDPLLRQVLSLDIENADFEGYSSDPLKETNSDTPGLLHKYEGRVLLILASACAVNCRYCFRRHFPYQDKVANGDSLKESLAYIKNNPTIKEVILSGGDPLIVSDGFLQSLVDELDTIKHLKRLRIHSRLPIVIPQRISRELCNIFNKTRLKSSLVLHINHGNEIDSALIKSLNKLTEVGVQLLNQSVLLKGVNDSVQALVQLSERLFEAGILPYYVHMLDKVDGAAHFDISQAKAVALMNQIREQLPGYLVPRLAVEEPGKGSKTVIT</sequence>
<dbReference type="RefSeq" id="WP_142894507.1">
    <property type="nucleotide sequence ID" value="NZ_ML660165.1"/>
</dbReference>
<comment type="cofactor">
    <cofactor evidence="3">
        <name>[4Fe-4S] cluster</name>
        <dbReference type="ChEBI" id="CHEBI:49883"/>
    </cofactor>
</comment>
<comment type="catalytic activity">
    <reaction evidence="1">
        <text>L-lysine = D-beta-lysine</text>
        <dbReference type="Rhea" id="RHEA:44148"/>
        <dbReference type="ChEBI" id="CHEBI:32551"/>
        <dbReference type="ChEBI" id="CHEBI:84138"/>
    </reaction>
</comment>
<dbReference type="AlphaFoldDB" id="A0A545UBY3"/>
<dbReference type="GO" id="GO:0016853">
    <property type="term" value="F:isomerase activity"/>
    <property type="evidence" value="ECO:0007669"/>
    <property type="project" value="UniProtKB-KW"/>
</dbReference>
<evidence type="ECO:0000256" key="1">
    <source>
        <dbReference type="ARBA" id="ARBA00001352"/>
    </source>
</evidence>
<keyword evidence="6 14" id="KW-0004">4Fe-4S</keyword>
<feature type="domain" description="Radical SAM core" evidence="16">
    <location>
        <begin position="110"/>
        <end position="325"/>
    </location>
</feature>
<keyword evidence="10" id="KW-0408">Iron</keyword>
<dbReference type="GO" id="GO:0046872">
    <property type="term" value="F:metal ion binding"/>
    <property type="evidence" value="ECO:0007669"/>
    <property type="project" value="UniProtKB-KW"/>
</dbReference>
<evidence type="ECO:0000256" key="2">
    <source>
        <dbReference type="ARBA" id="ARBA00001933"/>
    </source>
</evidence>
<name>A0A545UBY3_9GAMM</name>
<dbReference type="PROSITE" id="PS51918">
    <property type="entry name" value="RADICAL_SAM"/>
    <property type="match status" value="1"/>
</dbReference>
<comment type="similarity">
    <text evidence="4">Belongs to the radical SAM superfamily. KamA family.</text>
</comment>
<comment type="caution">
    <text evidence="17">The sequence shown here is derived from an EMBL/GenBank/DDBJ whole genome shotgun (WGS) entry which is preliminary data.</text>
</comment>
<evidence type="ECO:0000256" key="4">
    <source>
        <dbReference type="ARBA" id="ARBA00008703"/>
    </source>
</evidence>
<dbReference type="SFLD" id="SFLDS00029">
    <property type="entry name" value="Radical_SAM"/>
    <property type="match status" value="1"/>
</dbReference>
<dbReference type="InterPro" id="IPR013785">
    <property type="entry name" value="Aldolase_TIM"/>
</dbReference>
<evidence type="ECO:0000256" key="7">
    <source>
        <dbReference type="ARBA" id="ARBA00022691"/>
    </source>
</evidence>
<accession>A0A545UBY3</accession>
<dbReference type="InterPro" id="IPR007197">
    <property type="entry name" value="rSAM"/>
</dbReference>
<dbReference type="NCBIfam" id="TIGR03821">
    <property type="entry name" value="EFP_modif_epmB"/>
    <property type="match status" value="1"/>
</dbReference>
<evidence type="ECO:0000256" key="11">
    <source>
        <dbReference type="ARBA" id="ARBA00023014"/>
    </source>
</evidence>
<dbReference type="InterPro" id="IPR003739">
    <property type="entry name" value="Lys_aminomutase/Glu_NH3_mut"/>
</dbReference>
<evidence type="ECO:0000313" key="18">
    <source>
        <dbReference type="Proteomes" id="UP000315439"/>
    </source>
</evidence>
<keyword evidence="11 14" id="KW-0411">Iron-sulfur</keyword>
<evidence type="ECO:0000256" key="13">
    <source>
        <dbReference type="ARBA" id="ARBA00030756"/>
    </source>
</evidence>
<organism evidence="17 18">
    <name type="scientific">Aliikangiella coralliicola</name>
    <dbReference type="NCBI Taxonomy" id="2592383"/>
    <lineage>
        <taxon>Bacteria</taxon>
        <taxon>Pseudomonadati</taxon>
        <taxon>Pseudomonadota</taxon>
        <taxon>Gammaproteobacteria</taxon>
        <taxon>Oceanospirillales</taxon>
        <taxon>Pleioneaceae</taxon>
        <taxon>Aliikangiella</taxon>
    </lineage>
</organism>
<proteinExistence type="inferred from homology"/>
<feature type="binding site" evidence="14">
    <location>
        <position position="124"/>
    </location>
    <ligand>
        <name>[4Fe-4S] cluster</name>
        <dbReference type="ChEBI" id="CHEBI:49883"/>
        <note>4Fe-4S-S-AdoMet</note>
    </ligand>
</feature>
<dbReference type="PANTHER" id="PTHR30538:SF1">
    <property type="entry name" value="L-LYSINE 2,3-AMINOMUTASE"/>
    <property type="match status" value="1"/>
</dbReference>
<dbReference type="InterPro" id="IPR058240">
    <property type="entry name" value="rSAM_sf"/>
</dbReference>
<dbReference type="Gene3D" id="3.20.20.70">
    <property type="entry name" value="Aldolase class I"/>
    <property type="match status" value="1"/>
</dbReference>
<dbReference type="GO" id="GO:0051539">
    <property type="term" value="F:4 iron, 4 sulfur cluster binding"/>
    <property type="evidence" value="ECO:0007669"/>
    <property type="project" value="UniProtKB-KW"/>
</dbReference>
<evidence type="ECO:0000259" key="16">
    <source>
        <dbReference type="PROSITE" id="PS51918"/>
    </source>
</evidence>
<gene>
    <name evidence="17" type="primary">epmB</name>
    <name evidence="17" type="ORF">FLL46_14295</name>
</gene>
<keyword evidence="12" id="KW-0413">Isomerase</keyword>
<dbReference type="SUPFAM" id="SSF102114">
    <property type="entry name" value="Radical SAM enzymes"/>
    <property type="match status" value="1"/>
</dbReference>
<feature type="binding site" evidence="14">
    <location>
        <position position="128"/>
    </location>
    <ligand>
        <name>[4Fe-4S] cluster</name>
        <dbReference type="ChEBI" id="CHEBI:49883"/>
        <note>4Fe-4S-S-AdoMet</note>
    </ligand>
</feature>
<dbReference type="NCBIfam" id="TIGR00238">
    <property type="entry name" value="KamA family radical SAM protein"/>
    <property type="match status" value="1"/>
</dbReference>
<evidence type="ECO:0000256" key="15">
    <source>
        <dbReference type="PIRSR" id="PIRSR603739-50"/>
    </source>
</evidence>
<keyword evidence="7" id="KW-0949">S-adenosyl-L-methionine</keyword>
<dbReference type="Proteomes" id="UP000315439">
    <property type="component" value="Unassembled WGS sequence"/>
</dbReference>
<evidence type="ECO:0000313" key="17">
    <source>
        <dbReference type="EMBL" id="TQV86976.1"/>
    </source>
</evidence>
<dbReference type="EMBL" id="VIKS01000009">
    <property type="protein sequence ID" value="TQV86976.1"/>
    <property type="molecule type" value="Genomic_DNA"/>
</dbReference>
<dbReference type="OrthoDB" id="9770937at2"/>
<evidence type="ECO:0000256" key="14">
    <source>
        <dbReference type="PIRSR" id="PIRSR004911-1"/>
    </source>
</evidence>
<feature type="binding site" evidence="14">
    <location>
        <position position="131"/>
    </location>
    <ligand>
        <name>[4Fe-4S] cluster</name>
        <dbReference type="ChEBI" id="CHEBI:49883"/>
        <note>4Fe-4S-S-AdoMet</note>
    </ligand>
</feature>
<keyword evidence="18" id="KW-1185">Reference proteome</keyword>
<evidence type="ECO:0000256" key="10">
    <source>
        <dbReference type="ARBA" id="ARBA00023004"/>
    </source>
</evidence>
<evidence type="ECO:0000256" key="6">
    <source>
        <dbReference type="ARBA" id="ARBA00022485"/>
    </source>
</evidence>
<dbReference type="Pfam" id="PF04055">
    <property type="entry name" value="Radical_SAM"/>
    <property type="match status" value="1"/>
</dbReference>
<keyword evidence="8 14" id="KW-0479">Metal-binding</keyword>
<reference evidence="17 18" key="1">
    <citation type="submission" date="2019-07" db="EMBL/GenBank/DDBJ databases">
        <title>Draft genome for Aliikangiella sp. M105.</title>
        <authorList>
            <person name="Wang G."/>
        </authorList>
    </citation>
    <scope>NUCLEOTIDE SEQUENCE [LARGE SCALE GENOMIC DNA]</scope>
    <source>
        <strain evidence="17 18">M105</strain>
    </source>
</reference>
<keyword evidence="9 15" id="KW-0663">Pyridoxal phosphate</keyword>
<dbReference type="PANTHER" id="PTHR30538">
    <property type="entry name" value="LYSINE 2,3-AMINOMUTASE-RELATED"/>
    <property type="match status" value="1"/>
</dbReference>